<proteinExistence type="predicted"/>
<gene>
    <name evidence="1" type="ORF">E6W99_10935</name>
</gene>
<keyword evidence="1" id="KW-0503">Monooxygenase</keyword>
<dbReference type="InterPro" id="IPR007138">
    <property type="entry name" value="ABM_dom"/>
</dbReference>
<keyword evidence="2" id="KW-1185">Reference proteome</keyword>
<keyword evidence="1" id="KW-0560">Oxidoreductase</keyword>
<dbReference type="PROSITE" id="PS51725">
    <property type="entry name" value="ABM"/>
    <property type="match status" value="1"/>
</dbReference>
<protein>
    <submittedName>
        <fullName evidence="1">Antibiotic biosynthesis monooxygenase</fullName>
    </submittedName>
</protein>
<name>A0A4S4C3H5_9BACI</name>
<evidence type="ECO:0000313" key="1">
    <source>
        <dbReference type="EMBL" id="THF80177.1"/>
    </source>
</evidence>
<dbReference type="Proteomes" id="UP000310334">
    <property type="component" value="Unassembled WGS sequence"/>
</dbReference>
<dbReference type="InterPro" id="IPR050404">
    <property type="entry name" value="Heme-degrading_MO"/>
</dbReference>
<dbReference type="PANTHER" id="PTHR34474">
    <property type="entry name" value="SIGNAL TRANSDUCTION PROTEIN TRAP"/>
    <property type="match status" value="1"/>
</dbReference>
<sequence>MKLYITYGTVDFLANLLKKHPDKNLRLLSNNQTAALLHETKDTSIFNSPMKYDVLHSTGKLSNGFYAVFNNIPVTFEGRPLYEKKFIDRALLIEKQAGISAIRVLRPIKGDTYVMLTFWKNEQFFTAWHESIAGIEQQSTFPRPSYLTKYTSVEDESN</sequence>
<accession>A0A4S4C3H5</accession>
<dbReference type="RefSeq" id="WP_136353740.1">
    <property type="nucleotide sequence ID" value="NZ_CP046266.1"/>
</dbReference>
<dbReference type="InterPro" id="IPR011008">
    <property type="entry name" value="Dimeric_a/b-barrel"/>
</dbReference>
<dbReference type="Gene3D" id="3.30.70.100">
    <property type="match status" value="1"/>
</dbReference>
<dbReference type="OrthoDB" id="2352283at2"/>
<dbReference type="PANTHER" id="PTHR34474:SF2">
    <property type="entry name" value="SIGNAL TRANSDUCTION PROTEIN TRAP"/>
    <property type="match status" value="1"/>
</dbReference>
<evidence type="ECO:0000313" key="2">
    <source>
        <dbReference type="Proteomes" id="UP000310334"/>
    </source>
</evidence>
<comment type="caution">
    <text evidence="1">The sequence shown here is derived from an EMBL/GenBank/DDBJ whole genome shotgun (WGS) entry which is preliminary data.</text>
</comment>
<dbReference type="AlphaFoldDB" id="A0A4S4C3H5"/>
<dbReference type="EMBL" id="SSNT01000007">
    <property type="protein sequence ID" value="THF80177.1"/>
    <property type="molecule type" value="Genomic_DNA"/>
</dbReference>
<dbReference type="GO" id="GO:0004497">
    <property type="term" value="F:monooxygenase activity"/>
    <property type="evidence" value="ECO:0007669"/>
    <property type="project" value="UniProtKB-KW"/>
</dbReference>
<reference evidence="1 2" key="1">
    <citation type="submission" date="2019-04" db="EMBL/GenBank/DDBJ databases">
        <title>Bacillus sediminilitoris sp. nov., isolated from a tidal flat sediment on the East China Sea.</title>
        <authorList>
            <person name="Wei Y."/>
            <person name="Mao H."/>
            <person name="Fang J."/>
        </authorList>
    </citation>
    <scope>NUCLEOTIDE SEQUENCE [LARGE SCALE GENOMIC DNA]</scope>
    <source>
        <strain evidence="1 2">DSL-17</strain>
    </source>
</reference>
<dbReference type="Pfam" id="PF03992">
    <property type="entry name" value="ABM"/>
    <property type="match status" value="1"/>
</dbReference>
<organism evidence="1 2">
    <name type="scientific">Metabacillus sediminilitoris</name>
    <dbReference type="NCBI Taxonomy" id="2567941"/>
    <lineage>
        <taxon>Bacteria</taxon>
        <taxon>Bacillati</taxon>
        <taxon>Bacillota</taxon>
        <taxon>Bacilli</taxon>
        <taxon>Bacillales</taxon>
        <taxon>Bacillaceae</taxon>
        <taxon>Metabacillus</taxon>
    </lineage>
</organism>
<dbReference type="SUPFAM" id="SSF54909">
    <property type="entry name" value="Dimeric alpha+beta barrel"/>
    <property type="match status" value="1"/>
</dbReference>